<dbReference type="Proteomes" id="UP000507962">
    <property type="component" value="Unassembled WGS sequence"/>
</dbReference>
<keyword evidence="3" id="KW-1185">Reference proteome</keyword>
<dbReference type="AlphaFoldDB" id="A0A4U8YZT2"/>
<protein>
    <submittedName>
        <fullName evidence="2">Glycosyl transferases group 1</fullName>
    </submittedName>
</protein>
<dbReference type="InterPro" id="IPR028098">
    <property type="entry name" value="Glyco_trans_4-like_N"/>
</dbReference>
<evidence type="ECO:0000313" key="3">
    <source>
        <dbReference type="Proteomes" id="UP000507962"/>
    </source>
</evidence>
<accession>A0A4U8YZT2</accession>
<name>A0A4U8YZT2_9BACT</name>
<dbReference type="Gene3D" id="3.40.50.2000">
    <property type="entry name" value="Glycogen Phosphorylase B"/>
    <property type="match status" value="2"/>
</dbReference>
<dbReference type="PANTHER" id="PTHR12526">
    <property type="entry name" value="GLYCOSYLTRANSFERASE"/>
    <property type="match status" value="1"/>
</dbReference>
<dbReference type="GO" id="GO:0016757">
    <property type="term" value="F:glycosyltransferase activity"/>
    <property type="evidence" value="ECO:0007669"/>
    <property type="project" value="UniProtKB-ARBA"/>
</dbReference>
<reference evidence="2 3" key="1">
    <citation type="submission" date="2019-03" db="EMBL/GenBank/DDBJ databases">
        <authorList>
            <person name="Nijsse B."/>
        </authorList>
    </citation>
    <scope>NUCLEOTIDE SEQUENCE [LARGE SCALE GENOMIC DNA]</scope>
    <source>
        <strain evidence="2">Desulfoluna butyratoxydans MSL71</strain>
    </source>
</reference>
<sequence>MGQDDKCIYILPVPHFFSQNNGVGGHVTHALGIIHGLKRCGVHVEYIAHETNSALDLSQSQQNKVMLRSRSTFGRQVWNAKLTKKIHGLVDKCDPKFCYIRYSAGFAPWIPIVKKILGDIPLVLEVNSFLSQRYRWGKFIDRLAIRSADLMISVSTKNKHELLQVIGEHFAIHSIVLPNGVDLSRFSSTVETSCSCTQKGFNIGYLGVLKERYGLEVMLDAARIIVHQYPEVVFNIYGEGPYSEALQRRAVRQKNVVFHGPIPFDQVPPLYRSFDVCINTAHPETFQNSPIKLFEYMASSKPIIHADTPQAREVLGNDKCGLLFKWDDPDDLVNKIISLIEDPKFASQLAYNARQEALRHHSWDCRVNVLLQVLKERGLLVTK</sequence>
<evidence type="ECO:0000259" key="1">
    <source>
        <dbReference type="Pfam" id="PF13439"/>
    </source>
</evidence>
<dbReference type="RefSeq" id="WP_180147309.1">
    <property type="nucleotide sequence ID" value="NZ_CAADHO010000018.1"/>
</dbReference>
<dbReference type="Pfam" id="PF13692">
    <property type="entry name" value="Glyco_trans_1_4"/>
    <property type="match status" value="1"/>
</dbReference>
<feature type="domain" description="Glycosyltransferase subfamily 4-like N-terminal" evidence="1">
    <location>
        <begin position="23"/>
        <end position="185"/>
    </location>
</feature>
<keyword evidence="2" id="KW-0808">Transferase</keyword>
<dbReference type="SUPFAM" id="SSF53756">
    <property type="entry name" value="UDP-Glycosyltransferase/glycogen phosphorylase"/>
    <property type="match status" value="1"/>
</dbReference>
<dbReference type="CDD" id="cd03801">
    <property type="entry name" value="GT4_PimA-like"/>
    <property type="match status" value="1"/>
</dbReference>
<proteinExistence type="predicted"/>
<dbReference type="Pfam" id="PF13439">
    <property type="entry name" value="Glyco_transf_4"/>
    <property type="match status" value="1"/>
</dbReference>
<dbReference type="EMBL" id="CAADHO010000018">
    <property type="protein sequence ID" value="VFQ47463.1"/>
    <property type="molecule type" value="Genomic_DNA"/>
</dbReference>
<gene>
    <name evidence="2" type="ORF">MSL71_51630</name>
</gene>
<dbReference type="PANTHER" id="PTHR12526:SF622">
    <property type="entry name" value="GLYCOSYLTRANSFERASE (GROUP I)"/>
    <property type="match status" value="1"/>
</dbReference>
<organism evidence="2 3">
    <name type="scientific">Desulfoluna butyratoxydans</name>
    <dbReference type="NCBI Taxonomy" id="231438"/>
    <lineage>
        <taxon>Bacteria</taxon>
        <taxon>Pseudomonadati</taxon>
        <taxon>Thermodesulfobacteriota</taxon>
        <taxon>Desulfobacteria</taxon>
        <taxon>Desulfobacterales</taxon>
        <taxon>Desulfolunaceae</taxon>
        <taxon>Desulfoluna</taxon>
    </lineage>
</organism>
<evidence type="ECO:0000313" key="2">
    <source>
        <dbReference type="EMBL" id="VFQ47463.1"/>
    </source>
</evidence>